<dbReference type="EMBL" id="JAQIOY010000002">
    <property type="protein sequence ID" value="MDA7424491.1"/>
    <property type="molecule type" value="Genomic_DNA"/>
</dbReference>
<keyword evidence="3" id="KW-1185">Reference proteome</keyword>
<name>A0ABT4XRA5_9RHOB</name>
<organism evidence="2 3">
    <name type="scientific">Thalassococcus lentus</name>
    <dbReference type="NCBI Taxonomy" id="1210524"/>
    <lineage>
        <taxon>Bacteria</taxon>
        <taxon>Pseudomonadati</taxon>
        <taxon>Pseudomonadota</taxon>
        <taxon>Alphaproteobacteria</taxon>
        <taxon>Rhodobacterales</taxon>
        <taxon>Roseobacteraceae</taxon>
        <taxon>Thalassococcus</taxon>
    </lineage>
</organism>
<comment type="caution">
    <text evidence="2">The sequence shown here is derived from an EMBL/GenBank/DDBJ whole genome shotgun (WGS) entry which is preliminary data.</text>
</comment>
<evidence type="ECO:0000259" key="1">
    <source>
        <dbReference type="Pfam" id="PF06568"/>
    </source>
</evidence>
<dbReference type="Proteomes" id="UP001210720">
    <property type="component" value="Unassembled WGS sequence"/>
</dbReference>
<protein>
    <submittedName>
        <fullName evidence="2">DUF1127 domain-containing protein</fullName>
    </submittedName>
</protein>
<sequence>MTQTAMNPALAYLADAPRLPILATAALRVVAFAVKCHERARTRQSLSHLDQYLLDDIGVSPAQARREASKPFWQS</sequence>
<dbReference type="InterPro" id="IPR009506">
    <property type="entry name" value="YjiS-like"/>
</dbReference>
<proteinExistence type="predicted"/>
<accession>A0ABT4XRA5</accession>
<dbReference type="RefSeq" id="WP_271431845.1">
    <property type="nucleotide sequence ID" value="NZ_JAQIOY010000002.1"/>
</dbReference>
<reference evidence="2 3" key="1">
    <citation type="submission" date="2023-01" db="EMBL/GenBank/DDBJ databases">
        <title>Thalassococcus onchidii sp. nov., isolated from a marine invertebrate from the South China Sea.</title>
        <authorList>
            <person name="Xu S."/>
            <person name="Liu Z."/>
            <person name="Xu Y."/>
        </authorList>
    </citation>
    <scope>NUCLEOTIDE SEQUENCE [LARGE SCALE GENOMIC DNA]</scope>
    <source>
        <strain evidence="2 3">KCTC 32084</strain>
    </source>
</reference>
<evidence type="ECO:0000313" key="2">
    <source>
        <dbReference type="EMBL" id="MDA7424491.1"/>
    </source>
</evidence>
<dbReference type="Pfam" id="PF06568">
    <property type="entry name" value="YjiS-like"/>
    <property type="match status" value="1"/>
</dbReference>
<evidence type="ECO:0000313" key="3">
    <source>
        <dbReference type="Proteomes" id="UP001210720"/>
    </source>
</evidence>
<feature type="domain" description="YjiS-like" evidence="1">
    <location>
        <begin position="37"/>
        <end position="65"/>
    </location>
</feature>
<gene>
    <name evidence="2" type="ORF">PFY00_07135</name>
</gene>